<dbReference type="InterPro" id="IPR008778">
    <property type="entry name" value="Pirin_C_dom"/>
</dbReference>
<feature type="domain" description="Pirin C-terminal" evidence="4">
    <location>
        <begin position="181"/>
        <end position="267"/>
    </location>
</feature>
<dbReference type="Pfam" id="PF02678">
    <property type="entry name" value="Pirin"/>
    <property type="match status" value="1"/>
</dbReference>
<comment type="similarity">
    <text evidence="1 2">Belongs to the pirin family.</text>
</comment>
<keyword evidence="6" id="KW-1185">Reference proteome</keyword>
<dbReference type="InterPro" id="IPR003829">
    <property type="entry name" value="Pirin_N_dom"/>
</dbReference>
<dbReference type="CDD" id="cd02247">
    <property type="entry name" value="cupin_pirin_C"/>
    <property type="match status" value="1"/>
</dbReference>
<organism evidence="5 6">
    <name type="scientific">Clostridium omnivorum</name>
    <dbReference type="NCBI Taxonomy" id="1604902"/>
    <lineage>
        <taxon>Bacteria</taxon>
        <taxon>Bacillati</taxon>
        <taxon>Bacillota</taxon>
        <taxon>Clostridia</taxon>
        <taxon>Eubacteriales</taxon>
        <taxon>Clostridiaceae</taxon>
        <taxon>Clostridium</taxon>
    </lineage>
</organism>
<evidence type="ECO:0000256" key="2">
    <source>
        <dbReference type="RuleBase" id="RU003457"/>
    </source>
</evidence>
<dbReference type="RefSeq" id="WP_264850368.1">
    <property type="nucleotide sequence ID" value="NZ_BRXR01000001.1"/>
</dbReference>
<proteinExistence type="inferred from homology"/>
<evidence type="ECO:0000313" key="5">
    <source>
        <dbReference type="EMBL" id="GLC31088.1"/>
    </source>
</evidence>
<sequence length="269" mass="30054">MKLIKGERVKDGAGVNLNRVIAISSLDHADPFFLLDEFRSNDNSDYAAGFPMHPHRGIETITYMIEGSFTHRDSKGNEGNLKSGEVQWMTAGKGILHEEMPAMENGQLWGYQLWVNLPAKYKMVEPKYRHIKAEEIPQVLKNGSDVKIIAGAYDNAVGPIKSYIPVDYMDVRLNGGFFEKETRETALIYVHSGKVTVSSEEGKLEIEAGDLCLIERASHIKIHGENSGVLYISADPLKEPVARYGPFVMNTMDEILKAIDDFNDGSFDK</sequence>
<reference evidence="5 6" key="1">
    <citation type="journal article" date="2024" name="Int. J. Syst. Evol. Microbiol.">
        <title>Clostridium omnivorum sp. nov., isolated from anoxic soil under the treatment of reductive soil disinfestation.</title>
        <authorList>
            <person name="Ueki A."/>
            <person name="Tonouchi A."/>
            <person name="Kaku N."/>
            <person name="Honma S."/>
            <person name="Ueki K."/>
        </authorList>
    </citation>
    <scope>NUCLEOTIDE SEQUENCE [LARGE SCALE GENOMIC DNA]</scope>
    <source>
        <strain evidence="5 6">E14</strain>
    </source>
</reference>
<gene>
    <name evidence="5" type="ORF">bsdE14_24980</name>
</gene>
<comment type="caution">
    <text evidence="5">The sequence shown here is derived from an EMBL/GenBank/DDBJ whole genome shotgun (WGS) entry which is preliminary data.</text>
</comment>
<evidence type="ECO:0000256" key="1">
    <source>
        <dbReference type="ARBA" id="ARBA00008416"/>
    </source>
</evidence>
<evidence type="ECO:0000259" key="4">
    <source>
        <dbReference type="Pfam" id="PF05726"/>
    </source>
</evidence>
<dbReference type="EMBL" id="BRXR01000001">
    <property type="protein sequence ID" value="GLC31088.1"/>
    <property type="molecule type" value="Genomic_DNA"/>
</dbReference>
<dbReference type="PANTHER" id="PTHR13903:SF8">
    <property type="entry name" value="PIRIN"/>
    <property type="match status" value="1"/>
</dbReference>
<dbReference type="Proteomes" id="UP001208567">
    <property type="component" value="Unassembled WGS sequence"/>
</dbReference>
<evidence type="ECO:0000259" key="3">
    <source>
        <dbReference type="Pfam" id="PF02678"/>
    </source>
</evidence>
<dbReference type="SUPFAM" id="SSF51182">
    <property type="entry name" value="RmlC-like cupins"/>
    <property type="match status" value="1"/>
</dbReference>
<dbReference type="InterPro" id="IPR012093">
    <property type="entry name" value="Pirin"/>
</dbReference>
<dbReference type="InterPro" id="IPR011051">
    <property type="entry name" value="RmlC_Cupin_sf"/>
</dbReference>
<dbReference type="Pfam" id="PF05726">
    <property type="entry name" value="Pirin_C"/>
    <property type="match status" value="1"/>
</dbReference>
<evidence type="ECO:0000313" key="6">
    <source>
        <dbReference type="Proteomes" id="UP001208567"/>
    </source>
</evidence>
<evidence type="ECO:0008006" key="7">
    <source>
        <dbReference type="Google" id="ProtNLM"/>
    </source>
</evidence>
<dbReference type="PIRSF" id="PIRSF006232">
    <property type="entry name" value="Pirin"/>
    <property type="match status" value="1"/>
</dbReference>
<dbReference type="CDD" id="cd02909">
    <property type="entry name" value="cupin_pirin_N"/>
    <property type="match status" value="1"/>
</dbReference>
<accession>A0ABQ5N777</accession>
<dbReference type="PANTHER" id="PTHR13903">
    <property type="entry name" value="PIRIN-RELATED"/>
    <property type="match status" value="1"/>
</dbReference>
<feature type="domain" description="Pirin N-terminal" evidence="3">
    <location>
        <begin position="19"/>
        <end position="115"/>
    </location>
</feature>
<protein>
    <recommendedName>
        <fullName evidence="7">Pirin family protein</fullName>
    </recommendedName>
</protein>
<name>A0ABQ5N777_9CLOT</name>
<dbReference type="InterPro" id="IPR014710">
    <property type="entry name" value="RmlC-like_jellyroll"/>
</dbReference>
<dbReference type="Gene3D" id="2.60.120.10">
    <property type="entry name" value="Jelly Rolls"/>
    <property type="match status" value="2"/>
</dbReference>